<protein>
    <submittedName>
        <fullName evidence="2">Uncharacterized protein</fullName>
    </submittedName>
</protein>
<reference evidence="2 3" key="1">
    <citation type="submission" date="2016-07" db="EMBL/GenBank/DDBJ databases">
        <title>Pervasive Adenine N6-methylation of Active Genes in Fungi.</title>
        <authorList>
            <consortium name="DOE Joint Genome Institute"/>
            <person name="Mondo S.J."/>
            <person name="Dannebaum R.O."/>
            <person name="Kuo R.C."/>
            <person name="Labutti K."/>
            <person name="Haridas S."/>
            <person name="Kuo A."/>
            <person name="Salamov A."/>
            <person name="Ahrendt S.R."/>
            <person name="Lipzen A."/>
            <person name="Sullivan W."/>
            <person name="Andreopoulos W.B."/>
            <person name="Clum A."/>
            <person name="Lindquist E."/>
            <person name="Daum C."/>
            <person name="Ramamoorthy G.K."/>
            <person name="Gryganskyi A."/>
            <person name="Culley D."/>
            <person name="Magnuson J.K."/>
            <person name="James T.Y."/>
            <person name="O'Malley M.A."/>
            <person name="Stajich J.E."/>
            <person name="Spatafora J.W."/>
            <person name="Visel A."/>
            <person name="Grigoriev I.V."/>
        </authorList>
    </citation>
    <scope>NUCLEOTIDE SEQUENCE [LARGE SCALE GENOMIC DNA]</scope>
    <source>
        <strain evidence="2 3">NRRL 3301</strain>
    </source>
</reference>
<keyword evidence="1" id="KW-0812">Transmembrane</keyword>
<accession>A0A1X2GBU4</accession>
<keyword evidence="1" id="KW-1133">Transmembrane helix</keyword>
<proteinExistence type="predicted"/>
<dbReference type="EMBL" id="MCGT01000024">
    <property type="protein sequence ID" value="ORX50119.1"/>
    <property type="molecule type" value="Genomic_DNA"/>
</dbReference>
<keyword evidence="1" id="KW-0472">Membrane</keyword>
<name>A0A1X2GBU4_9FUNG</name>
<dbReference type="Proteomes" id="UP000242146">
    <property type="component" value="Unassembled WGS sequence"/>
</dbReference>
<dbReference type="AlphaFoldDB" id="A0A1X2GBU4"/>
<gene>
    <name evidence="2" type="ORF">DM01DRAFT_1337790</name>
</gene>
<organism evidence="2 3">
    <name type="scientific">Hesseltinella vesiculosa</name>
    <dbReference type="NCBI Taxonomy" id="101127"/>
    <lineage>
        <taxon>Eukaryota</taxon>
        <taxon>Fungi</taxon>
        <taxon>Fungi incertae sedis</taxon>
        <taxon>Mucoromycota</taxon>
        <taxon>Mucoromycotina</taxon>
        <taxon>Mucoromycetes</taxon>
        <taxon>Mucorales</taxon>
        <taxon>Cunninghamellaceae</taxon>
        <taxon>Hesseltinella</taxon>
    </lineage>
</organism>
<comment type="caution">
    <text evidence="2">The sequence shown here is derived from an EMBL/GenBank/DDBJ whole genome shotgun (WGS) entry which is preliminary data.</text>
</comment>
<keyword evidence="3" id="KW-1185">Reference proteome</keyword>
<sequence length="73" mass="8270">MGYGWMIFYFIFVGHLSGSGLLFYTDSVGHFGKSLGDNYFGEINEVPPDLARIPLCPVSIKKWLHWNTQKKSG</sequence>
<evidence type="ECO:0000313" key="3">
    <source>
        <dbReference type="Proteomes" id="UP000242146"/>
    </source>
</evidence>
<evidence type="ECO:0000313" key="2">
    <source>
        <dbReference type="EMBL" id="ORX50119.1"/>
    </source>
</evidence>
<evidence type="ECO:0000256" key="1">
    <source>
        <dbReference type="SAM" id="Phobius"/>
    </source>
</evidence>
<feature type="transmembrane region" description="Helical" evidence="1">
    <location>
        <begin position="6"/>
        <end position="24"/>
    </location>
</feature>